<protein>
    <submittedName>
        <fullName evidence="6">Protein tesmin/TSO1-like CXC 5</fullName>
    </submittedName>
</protein>
<evidence type="ECO:0000256" key="3">
    <source>
        <dbReference type="ARBA" id="ARBA00023242"/>
    </source>
</evidence>
<dbReference type="Pfam" id="PF03638">
    <property type="entry name" value="TCR"/>
    <property type="match status" value="2"/>
</dbReference>
<dbReference type="AlphaFoldDB" id="A0ABD1W5P4"/>
<comment type="similarity">
    <text evidence="2">Belongs to the lin-54 family.</text>
</comment>
<feature type="region of interest" description="Disordered" evidence="4">
    <location>
        <begin position="456"/>
        <end position="479"/>
    </location>
</feature>
<feature type="region of interest" description="Disordered" evidence="4">
    <location>
        <begin position="429"/>
        <end position="448"/>
    </location>
</feature>
<dbReference type="PANTHER" id="PTHR12446">
    <property type="entry name" value="TESMIN/TSO1-RELATED"/>
    <property type="match status" value="1"/>
</dbReference>
<proteinExistence type="inferred from homology"/>
<keyword evidence="7" id="KW-1185">Reference proteome</keyword>
<name>A0ABD1W5P4_9LAMI</name>
<feature type="region of interest" description="Disordered" evidence="4">
    <location>
        <begin position="372"/>
        <end position="395"/>
    </location>
</feature>
<keyword evidence="3" id="KW-0539">Nucleus</keyword>
<evidence type="ECO:0000256" key="2">
    <source>
        <dbReference type="ARBA" id="ARBA00007267"/>
    </source>
</evidence>
<evidence type="ECO:0000313" key="6">
    <source>
        <dbReference type="EMBL" id="KAL2544810.1"/>
    </source>
</evidence>
<sequence length="588" mass="64946">MEQSEMASAPVEFPAAKKQLDFAVNCKVSVLDSRASFNGNVILPEHPQAQLQSKLLALAQPKQLHAHARSHSLPTMMAQLKSPTRLVAPEKSPLPEVVRVAPQLARPMKPMPVPRRKPALQSIVKAEPPKSRERCDTEQLESTPKKKKHCNCKNSLCLKLYCECFASGSYCDGCNCFNCHNNIEHESERKDAIDVIRERNRDAFRPKIANSPHRPRDATFQASSKSITEDGFLSNSNRDKKDVTGKIQVEAGEVTTVAKHNKGCNCKKSGCLKKYCECFQANILCSENCKCLDCKNFKGSEERKALFHGHPMNSTTFMQEATNAVINGAIGLSGFGISERKRRGNQQIVFGSTTVDQSNNRVSQFRQETFLTSGASHSTSSVHPSGPDTTTGFGLPKSSYKSPLAGILQPQHVEEFCSLLVMVSAEAAKSRSEEERTSNNGKADLDQSEIAVASSYTDNKEVIQNQPDARALPGKHENRDQASFSELADGDFQNERPVSPGTLALLCDEKDLTLTEVDIPSRILGSNSRPTMNLHGPDHLYAEQERLVLTRFCGFLNDLITRGNIKETELEQEAKENLCSMISANHDE</sequence>
<dbReference type="SMART" id="SM01114">
    <property type="entry name" value="CXC"/>
    <property type="match status" value="2"/>
</dbReference>
<dbReference type="Proteomes" id="UP001604277">
    <property type="component" value="Unassembled WGS sequence"/>
</dbReference>
<gene>
    <name evidence="6" type="ORF">Fot_14043</name>
</gene>
<reference evidence="7" key="1">
    <citation type="submission" date="2024-07" db="EMBL/GenBank/DDBJ databases">
        <title>Two chromosome-level genome assemblies of Korean endemic species Abeliophyllum distichum and Forsythia ovata (Oleaceae).</title>
        <authorList>
            <person name="Jang H."/>
        </authorList>
    </citation>
    <scope>NUCLEOTIDE SEQUENCE [LARGE SCALE GENOMIC DNA]</scope>
</reference>
<evidence type="ECO:0000256" key="4">
    <source>
        <dbReference type="SAM" id="MobiDB-lite"/>
    </source>
</evidence>
<dbReference type="PROSITE" id="PS51634">
    <property type="entry name" value="CRC"/>
    <property type="match status" value="1"/>
</dbReference>
<dbReference type="InterPro" id="IPR033467">
    <property type="entry name" value="Tesmin/TSO1-like_CXC"/>
</dbReference>
<feature type="compositionally biased region" description="Polar residues" evidence="4">
    <location>
        <begin position="456"/>
        <end position="467"/>
    </location>
</feature>
<comment type="caution">
    <text evidence="6">The sequence shown here is derived from an EMBL/GenBank/DDBJ whole genome shotgun (WGS) entry which is preliminary data.</text>
</comment>
<evidence type="ECO:0000256" key="1">
    <source>
        <dbReference type="ARBA" id="ARBA00004123"/>
    </source>
</evidence>
<dbReference type="PROSITE" id="PS50007">
    <property type="entry name" value="PIPLC_X_DOMAIN"/>
    <property type="match status" value="1"/>
</dbReference>
<dbReference type="EMBL" id="JBFOLJ010000004">
    <property type="protein sequence ID" value="KAL2544810.1"/>
    <property type="molecule type" value="Genomic_DNA"/>
</dbReference>
<accession>A0ABD1W5P4</accession>
<comment type="subcellular location">
    <subcellularLocation>
        <location evidence="1">Nucleus</location>
    </subcellularLocation>
</comment>
<dbReference type="InterPro" id="IPR005172">
    <property type="entry name" value="CRC"/>
</dbReference>
<feature type="compositionally biased region" description="Polar residues" evidence="4">
    <location>
        <begin position="372"/>
        <end position="392"/>
    </location>
</feature>
<dbReference type="GO" id="GO:0005634">
    <property type="term" value="C:nucleus"/>
    <property type="evidence" value="ECO:0007669"/>
    <property type="project" value="UniProtKB-SubCell"/>
</dbReference>
<dbReference type="PANTHER" id="PTHR12446:SF34">
    <property type="entry name" value="PROTEIN LIN-54 HOMOLOG"/>
    <property type="match status" value="1"/>
</dbReference>
<feature type="domain" description="CRC" evidence="5">
    <location>
        <begin position="146"/>
        <end position="299"/>
    </location>
</feature>
<evidence type="ECO:0000259" key="5">
    <source>
        <dbReference type="PROSITE" id="PS51634"/>
    </source>
</evidence>
<dbReference type="InterPro" id="IPR028307">
    <property type="entry name" value="Lin-54_fam"/>
</dbReference>
<organism evidence="6 7">
    <name type="scientific">Forsythia ovata</name>
    <dbReference type="NCBI Taxonomy" id="205694"/>
    <lineage>
        <taxon>Eukaryota</taxon>
        <taxon>Viridiplantae</taxon>
        <taxon>Streptophyta</taxon>
        <taxon>Embryophyta</taxon>
        <taxon>Tracheophyta</taxon>
        <taxon>Spermatophyta</taxon>
        <taxon>Magnoliopsida</taxon>
        <taxon>eudicotyledons</taxon>
        <taxon>Gunneridae</taxon>
        <taxon>Pentapetalae</taxon>
        <taxon>asterids</taxon>
        <taxon>lamiids</taxon>
        <taxon>Lamiales</taxon>
        <taxon>Oleaceae</taxon>
        <taxon>Forsythieae</taxon>
        <taxon>Forsythia</taxon>
    </lineage>
</organism>
<evidence type="ECO:0000313" key="7">
    <source>
        <dbReference type="Proteomes" id="UP001604277"/>
    </source>
</evidence>